<evidence type="ECO:0000313" key="2">
    <source>
        <dbReference type="EMBL" id="MPC55257.1"/>
    </source>
</evidence>
<proteinExistence type="predicted"/>
<accession>A0A5B7GD71</accession>
<protein>
    <submittedName>
        <fullName evidence="2">Uncharacterized protein</fullName>
    </submittedName>
</protein>
<dbReference type="EMBL" id="VSRR010013021">
    <property type="protein sequence ID" value="MPC55257.1"/>
    <property type="molecule type" value="Genomic_DNA"/>
</dbReference>
<sequence>MQQNGQNTAWSHSASASCRVMRRTPKRKHAITRLTPLNRMSCTCLDEVDNDVSESFTYPVSVAHNNSGKFPKDSLNTIKGRR</sequence>
<reference evidence="2 3" key="1">
    <citation type="submission" date="2019-05" db="EMBL/GenBank/DDBJ databases">
        <title>Another draft genome of Portunus trituberculatus and its Hox gene families provides insights of decapod evolution.</title>
        <authorList>
            <person name="Jeong J.-H."/>
            <person name="Song I."/>
            <person name="Kim S."/>
            <person name="Choi T."/>
            <person name="Kim D."/>
            <person name="Ryu S."/>
            <person name="Kim W."/>
        </authorList>
    </citation>
    <scope>NUCLEOTIDE SEQUENCE [LARGE SCALE GENOMIC DNA]</scope>
    <source>
        <tissue evidence="2">Muscle</tissue>
    </source>
</reference>
<feature type="region of interest" description="Disordered" evidence="1">
    <location>
        <begin position="1"/>
        <end position="24"/>
    </location>
</feature>
<evidence type="ECO:0000313" key="3">
    <source>
        <dbReference type="Proteomes" id="UP000324222"/>
    </source>
</evidence>
<organism evidence="2 3">
    <name type="scientific">Portunus trituberculatus</name>
    <name type="common">Swimming crab</name>
    <name type="synonym">Neptunus trituberculatus</name>
    <dbReference type="NCBI Taxonomy" id="210409"/>
    <lineage>
        <taxon>Eukaryota</taxon>
        <taxon>Metazoa</taxon>
        <taxon>Ecdysozoa</taxon>
        <taxon>Arthropoda</taxon>
        <taxon>Crustacea</taxon>
        <taxon>Multicrustacea</taxon>
        <taxon>Malacostraca</taxon>
        <taxon>Eumalacostraca</taxon>
        <taxon>Eucarida</taxon>
        <taxon>Decapoda</taxon>
        <taxon>Pleocyemata</taxon>
        <taxon>Brachyura</taxon>
        <taxon>Eubrachyura</taxon>
        <taxon>Portunoidea</taxon>
        <taxon>Portunidae</taxon>
        <taxon>Portuninae</taxon>
        <taxon>Portunus</taxon>
    </lineage>
</organism>
<feature type="compositionally biased region" description="Polar residues" evidence="1">
    <location>
        <begin position="1"/>
        <end position="16"/>
    </location>
</feature>
<dbReference type="AlphaFoldDB" id="A0A5B7GD71"/>
<keyword evidence="3" id="KW-1185">Reference proteome</keyword>
<name>A0A5B7GD71_PORTR</name>
<dbReference type="Proteomes" id="UP000324222">
    <property type="component" value="Unassembled WGS sequence"/>
</dbReference>
<comment type="caution">
    <text evidence="2">The sequence shown here is derived from an EMBL/GenBank/DDBJ whole genome shotgun (WGS) entry which is preliminary data.</text>
</comment>
<evidence type="ECO:0000256" key="1">
    <source>
        <dbReference type="SAM" id="MobiDB-lite"/>
    </source>
</evidence>
<gene>
    <name evidence="2" type="ORF">E2C01_049189</name>
</gene>